<evidence type="ECO:0000313" key="2">
    <source>
        <dbReference type="EMBL" id="GFO07370.1"/>
    </source>
</evidence>
<feature type="compositionally biased region" description="Polar residues" evidence="1">
    <location>
        <begin position="43"/>
        <end position="58"/>
    </location>
</feature>
<protein>
    <submittedName>
        <fullName evidence="2">Uncharacterized protein</fullName>
    </submittedName>
</protein>
<evidence type="ECO:0000313" key="3">
    <source>
        <dbReference type="Proteomes" id="UP000735302"/>
    </source>
</evidence>
<proteinExistence type="predicted"/>
<dbReference type="Proteomes" id="UP000735302">
    <property type="component" value="Unassembled WGS sequence"/>
</dbReference>
<accession>A0AAV4AJ59</accession>
<name>A0AAV4AJ59_9GAST</name>
<keyword evidence="3" id="KW-1185">Reference proteome</keyword>
<dbReference type="AlphaFoldDB" id="A0AAV4AJ59"/>
<reference evidence="2 3" key="1">
    <citation type="journal article" date="2021" name="Elife">
        <title>Chloroplast acquisition without the gene transfer in kleptoplastic sea slugs, Plakobranchus ocellatus.</title>
        <authorList>
            <person name="Maeda T."/>
            <person name="Takahashi S."/>
            <person name="Yoshida T."/>
            <person name="Shimamura S."/>
            <person name="Takaki Y."/>
            <person name="Nagai Y."/>
            <person name="Toyoda A."/>
            <person name="Suzuki Y."/>
            <person name="Arimoto A."/>
            <person name="Ishii H."/>
            <person name="Satoh N."/>
            <person name="Nishiyama T."/>
            <person name="Hasebe M."/>
            <person name="Maruyama T."/>
            <person name="Minagawa J."/>
            <person name="Obokata J."/>
            <person name="Shigenobu S."/>
        </authorList>
    </citation>
    <scope>NUCLEOTIDE SEQUENCE [LARGE SCALE GENOMIC DNA]</scope>
</reference>
<dbReference type="EMBL" id="BLXT01003865">
    <property type="protein sequence ID" value="GFO07370.1"/>
    <property type="molecule type" value="Genomic_DNA"/>
</dbReference>
<comment type="caution">
    <text evidence="2">The sequence shown here is derived from an EMBL/GenBank/DDBJ whole genome shotgun (WGS) entry which is preliminary data.</text>
</comment>
<organism evidence="2 3">
    <name type="scientific">Plakobranchus ocellatus</name>
    <dbReference type="NCBI Taxonomy" id="259542"/>
    <lineage>
        <taxon>Eukaryota</taxon>
        <taxon>Metazoa</taxon>
        <taxon>Spiralia</taxon>
        <taxon>Lophotrochozoa</taxon>
        <taxon>Mollusca</taxon>
        <taxon>Gastropoda</taxon>
        <taxon>Heterobranchia</taxon>
        <taxon>Euthyneura</taxon>
        <taxon>Panpulmonata</taxon>
        <taxon>Sacoglossa</taxon>
        <taxon>Placobranchoidea</taxon>
        <taxon>Plakobranchidae</taxon>
        <taxon>Plakobranchus</taxon>
    </lineage>
</organism>
<evidence type="ECO:0000256" key="1">
    <source>
        <dbReference type="SAM" id="MobiDB-lite"/>
    </source>
</evidence>
<sequence>MHQQQQQQQQQLTNIPTPVQNLLLPWTGDTHTHTLPYPALLTSPCSPTRESPANQQDVSPHPSLAWTRTGGGGRGRTGDAVIETGRARG</sequence>
<gene>
    <name evidence="2" type="ORF">PoB_003387500</name>
</gene>
<feature type="region of interest" description="Disordered" evidence="1">
    <location>
        <begin position="35"/>
        <end position="89"/>
    </location>
</feature>